<dbReference type="HOGENOM" id="CLU_3345576_0_0_6"/>
<keyword evidence="2" id="KW-1185">Reference proteome</keyword>
<reference evidence="1 2" key="1">
    <citation type="submission" date="2013-12" db="EMBL/GenBank/DDBJ databases">
        <title>Annotation of the Mannheimia varigena USDA-ARS-USMARC-1296 complete genome.</title>
        <authorList>
            <person name="Harhay G.P."/>
            <person name="Clawson M.L."/>
            <person name="Murray R.W."/>
            <person name="Lubbers B.V."/>
            <person name="Heaton M.P."/>
            <person name="Chitko-Mckown C.G."/>
            <person name="Harhay D.M."/>
            <person name="Smith T.P.L."/>
        </authorList>
    </citation>
    <scope>NUCLEOTIDE SEQUENCE [LARGE SCALE GENOMIC DNA]</scope>
    <source>
        <strain evidence="1 2">USDA-ARS-USMARC-1296</strain>
    </source>
</reference>
<organism evidence="1 2">
    <name type="scientific">Mannheimia varigena USDA-ARS-USMARC-1296</name>
    <dbReference type="NCBI Taxonomy" id="1433287"/>
    <lineage>
        <taxon>Bacteria</taxon>
        <taxon>Pseudomonadati</taxon>
        <taxon>Pseudomonadota</taxon>
        <taxon>Gammaproteobacteria</taxon>
        <taxon>Pasteurellales</taxon>
        <taxon>Pasteurellaceae</taxon>
        <taxon>Mannheimia</taxon>
    </lineage>
</organism>
<sequence length="37" mass="4269">MLNFSDRLATLFAKDGKGFHCLLAMRDNQWQGVEVKQ</sequence>
<dbReference type="Proteomes" id="UP000066995">
    <property type="component" value="Chromosome"/>
</dbReference>
<dbReference type="PATRIC" id="fig|1433287.3.peg.1258"/>
<dbReference type="EMBL" id="CP006943">
    <property type="protein sequence ID" value="AHG75779.1"/>
    <property type="molecule type" value="Genomic_DNA"/>
</dbReference>
<dbReference type="KEGG" id="mvi:X808_12550"/>
<evidence type="ECO:0000313" key="1">
    <source>
        <dbReference type="EMBL" id="AHG75779.1"/>
    </source>
</evidence>
<proteinExistence type="predicted"/>
<evidence type="ECO:0000313" key="2">
    <source>
        <dbReference type="Proteomes" id="UP000066995"/>
    </source>
</evidence>
<name>W0QA69_9PAST</name>
<protein>
    <submittedName>
        <fullName evidence="1">Uncharacterized protein</fullName>
    </submittedName>
</protein>
<accession>W0QA69</accession>
<dbReference type="STRING" id="1433287.X808_12550"/>
<gene>
    <name evidence="1" type="ORF">X808_12550</name>
</gene>
<dbReference type="AlphaFoldDB" id="W0QA69"/>